<dbReference type="RefSeq" id="WP_015439950.1">
    <property type="nucleotide sequence ID" value="NC_020520.1"/>
</dbReference>
<dbReference type="SUPFAM" id="SSF48452">
    <property type="entry name" value="TPR-like"/>
    <property type="match status" value="1"/>
</dbReference>
<feature type="domain" description="Bacterial transcriptional activator" evidence="1">
    <location>
        <begin position="860"/>
        <end position="1003"/>
    </location>
</feature>
<protein>
    <recommendedName>
        <fullName evidence="1">Bacterial transcriptional activator domain-containing protein</fullName>
    </recommendedName>
</protein>
<dbReference type="Pfam" id="PF03704">
    <property type="entry name" value="BTAD"/>
    <property type="match status" value="1"/>
</dbReference>
<dbReference type="InterPro" id="IPR005158">
    <property type="entry name" value="BTAD"/>
</dbReference>
<accession>A0A6C7E2M9</accession>
<organism evidence="2 3">
    <name type="scientific">Ilumatobacter coccineus (strain NBRC 103263 / KCTC 29153 / YM16-304)</name>
    <dbReference type="NCBI Taxonomy" id="1313172"/>
    <lineage>
        <taxon>Bacteria</taxon>
        <taxon>Bacillati</taxon>
        <taxon>Actinomycetota</taxon>
        <taxon>Acidimicrobiia</taxon>
        <taxon>Acidimicrobiales</taxon>
        <taxon>Ilumatobacteraceae</taxon>
        <taxon>Ilumatobacter</taxon>
    </lineage>
</organism>
<dbReference type="SMART" id="SM01043">
    <property type="entry name" value="BTAD"/>
    <property type="match status" value="1"/>
</dbReference>
<dbReference type="KEGG" id="aym:YM304_03880"/>
<dbReference type="OrthoDB" id="134985at2"/>
<evidence type="ECO:0000313" key="3">
    <source>
        <dbReference type="Proteomes" id="UP000011863"/>
    </source>
</evidence>
<dbReference type="Gene3D" id="1.10.10.10">
    <property type="entry name" value="Winged helix-like DNA-binding domain superfamily/Winged helix DNA-binding domain"/>
    <property type="match status" value="1"/>
</dbReference>
<dbReference type="EMBL" id="AP012057">
    <property type="protein sequence ID" value="BAN00702.1"/>
    <property type="molecule type" value="Genomic_DNA"/>
</dbReference>
<evidence type="ECO:0000313" key="2">
    <source>
        <dbReference type="EMBL" id="BAN00702.1"/>
    </source>
</evidence>
<sequence>MDPTQPSRRMHLIERPRIERRLALRFEHRVTTMIAPAGAGKTSAIALAIENNRLDPRGRDLYVPLSTAIEDPVDLHTAVLRQAGSEPVGGETLDRLRRSLVDLVWAAAPDELAVTLDDAHLLGSAAVGELAWLTAELPSNGHLVLLSRHEVAVPLARLRAHRNVLAIDDAELDLDDDELTELRAARQTLDDGADDIELPRHAATADLRLAAGSSASADFLHEEVLTGIDADRLGALRRLAVLDDDFDDDFVELFTDHRFGADELLRGLPLVERRTDGTYRLHALLRDALARDHPAADRRKAASLAADLRYERGLHVAAIRLHLVANDEIGAREVARGFINSPTVSQTSPAIAEVTRLVEQIDRDGPLLEILRVARRHNGLEPAMVDDMRAAAASARRHGDAELEALALHRAFQAQFADLDGDAVEGEHLDRLVELAEVVPFARGALAHVRSQLAQHVGDVDTAMRELADYELLGPAGHIVSMSQRLIDLGHPERVGEGLTPSQLADLPEGYEVFVAYAMWLRGEESPEFAHEFVEAMLVEMEARGVREGVIAMLSVATSIALAAGDDAAARRRSELANSLIGPSEDRGSEVFGDIAAASVAAVVESDERAAEMLAASVATTRSPVWPSRAQLLALPLAYALQPGFRPTLDRMRVGRSLTIALDAGRALVALRDGDATLAARLPWSKMNVLRVHVLPHHLVELACAAIHEGTDAATDALAAIPNLDRNLGRVVAEGRSVASEQAAELLGQRRPEAPHTVELRLLGPVTLMRNGVEVVDADWVRRVRVRELLALLAERRRLTRHELLGAMWGDHDDDHKADTNLRTTMSRLQRVLEPERGSNEPYFLRSVGDLVTLHGDVATDVDEFERLIGEARRADDAGTPARALDRYRAALDLYRGDYVHGFDVGWAVLTRTRLRALAVNAMCRVGELVAARGEPEEAARWAQRALDADELSERAAMLFVAALGASGDRAAAARSVGLMTQRFADHGIDIGRDAHRVFDRWR</sequence>
<dbReference type="InterPro" id="IPR011990">
    <property type="entry name" value="TPR-like_helical_dom_sf"/>
</dbReference>
<keyword evidence="3" id="KW-1185">Reference proteome</keyword>
<reference evidence="2 3" key="1">
    <citation type="journal article" date="2013" name="Int. J. Syst. Evol. Microbiol.">
        <title>Ilumatobacter nonamiense sp. nov. and Ilumatobacter coccineum sp. nov., isolated from seashore sand.</title>
        <authorList>
            <person name="Matsumoto A."/>
            <person name="Kasai H."/>
            <person name="Matsuo Y."/>
            <person name="Shizuri Y."/>
            <person name="Ichikawa N."/>
            <person name="Fujita N."/>
            <person name="Omura S."/>
            <person name="Takahashi Y."/>
        </authorList>
    </citation>
    <scope>NUCLEOTIDE SEQUENCE [LARGE SCALE GENOMIC DNA]</scope>
    <source>
        <strain evidence="3">NBRC 103263 / KCTC 29153 / YM16-304</strain>
    </source>
</reference>
<dbReference type="AlphaFoldDB" id="A0A6C7E2M9"/>
<dbReference type="InterPro" id="IPR036388">
    <property type="entry name" value="WH-like_DNA-bd_sf"/>
</dbReference>
<dbReference type="Proteomes" id="UP000011863">
    <property type="component" value="Chromosome"/>
</dbReference>
<evidence type="ECO:0000259" key="1">
    <source>
        <dbReference type="SMART" id="SM01043"/>
    </source>
</evidence>
<name>A0A6C7E2M9_ILUCY</name>
<dbReference type="PANTHER" id="PTHR35807">
    <property type="entry name" value="TRANSCRIPTIONAL REGULATOR REDD-RELATED"/>
    <property type="match status" value="1"/>
</dbReference>
<proteinExistence type="predicted"/>
<dbReference type="InterPro" id="IPR051677">
    <property type="entry name" value="AfsR-DnrI-RedD_regulator"/>
</dbReference>
<gene>
    <name evidence="2" type="ORF">YM304_03880</name>
</gene>
<dbReference type="Gene3D" id="1.25.40.10">
    <property type="entry name" value="Tetratricopeptide repeat domain"/>
    <property type="match status" value="1"/>
</dbReference>